<keyword evidence="2" id="KW-1185">Reference proteome</keyword>
<dbReference type="EMBL" id="CAJVPY010069877">
    <property type="protein sequence ID" value="CAG8827546.1"/>
    <property type="molecule type" value="Genomic_DNA"/>
</dbReference>
<proteinExistence type="predicted"/>
<feature type="non-terminal residue" evidence="1">
    <location>
        <position position="1"/>
    </location>
</feature>
<comment type="caution">
    <text evidence="1">The sequence shown here is derived from an EMBL/GenBank/DDBJ whole genome shotgun (WGS) entry which is preliminary data.</text>
</comment>
<dbReference type="Proteomes" id="UP000789405">
    <property type="component" value="Unassembled WGS sequence"/>
</dbReference>
<dbReference type="AlphaFoldDB" id="A0A9N9KG31"/>
<organism evidence="1 2">
    <name type="scientific">Dentiscutata erythropus</name>
    <dbReference type="NCBI Taxonomy" id="1348616"/>
    <lineage>
        <taxon>Eukaryota</taxon>
        <taxon>Fungi</taxon>
        <taxon>Fungi incertae sedis</taxon>
        <taxon>Mucoromycota</taxon>
        <taxon>Glomeromycotina</taxon>
        <taxon>Glomeromycetes</taxon>
        <taxon>Diversisporales</taxon>
        <taxon>Gigasporaceae</taxon>
        <taxon>Dentiscutata</taxon>
    </lineage>
</organism>
<name>A0A9N9KG31_9GLOM</name>
<accession>A0A9N9KG31</accession>
<sequence length="53" mass="6259">ESELLQNFKKSIFKRAKKKKINIFEIKPIVESRLTVLNQSPEYHPQSPNFCLV</sequence>
<evidence type="ECO:0000313" key="1">
    <source>
        <dbReference type="EMBL" id="CAG8827546.1"/>
    </source>
</evidence>
<gene>
    <name evidence="1" type="ORF">DERYTH_LOCUS28322</name>
</gene>
<evidence type="ECO:0000313" key="2">
    <source>
        <dbReference type="Proteomes" id="UP000789405"/>
    </source>
</evidence>
<reference evidence="1" key="1">
    <citation type="submission" date="2021-06" db="EMBL/GenBank/DDBJ databases">
        <authorList>
            <person name="Kallberg Y."/>
            <person name="Tangrot J."/>
            <person name="Rosling A."/>
        </authorList>
    </citation>
    <scope>NUCLEOTIDE SEQUENCE</scope>
    <source>
        <strain evidence="1">MA453B</strain>
    </source>
</reference>
<protein>
    <submittedName>
        <fullName evidence="1">287_t:CDS:1</fullName>
    </submittedName>
</protein>